<dbReference type="Proteomes" id="UP000711995">
    <property type="component" value="Unassembled WGS sequence"/>
</dbReference>
<accession>A0A968KX13</accession>
<protein>
    <submittedName>
        <fullName evidence="4">Glycosyltransferase family 8 protein</fullName>
    </submittedName>
</protein>
<dbReference type="InterPro" id="IPR002495">
    <property type="entry name" value="Glyco_trans_8"/>
</dbReference>
<keyword evidence="1" id="KW-0328">Glycosyltransferase</keyword>
<evidence type="ECO:0000313" key="4">
    <source>
        <dbReference type="EMBL" id="NIZ41385.1"/>
    </source>
</evidence>
<dbReference type="PANTHER" id="PTHR13778">
    <property type="entry name" value="GLYCOSYLTRANSFERASE 8 DOMAIN-CONTAINING PROTEIN"/>
    <property type="match status" value="1"/>
</dbReference>
<proteinExistence type="predicted"/>
<name>A0A968KX13_9SPIO</name>
<dbReference type="RefSeq" id="WP_167701007.1">
    <property type="nucleotide sequence ID" value="NZ_CP118176.1"/>
</dbReference>
<keyword evidence="5" id="KW-1185">Reference proteome</keyword>
<evidence type="ECO:0000256" key="3">
    <source>
        <dbReference type="ARBA" id="ARBA00022723"/>
    </source>
</evidence>
<dbReference type="InterPro" id="IPR029044">
    <property type="entry name" value="Nucleotide-diphossugar_trans"/>
</dbReference>
<dbReference type="GO" id="GO:0046872">
    <property type="term" value="F:metal ion binding"/>
    <property type="evidence" value="ECO:0007669"/>
    <property type="project" value="UniProtKB-KW"/>
</dbReference>
<evidence type="ECO:0000313" key="5">
    <source>
        <dbReference type="Proteomes" id="UP000711995"/>
    </source>
</evidence>
<dbReference type="EMBL" id="JAATLJ010000003">
    <property type="protein sequence ID" value="NIZ41385.1"/>
    <property type="molecule type" value="Genomic_DNA"/>
</dbReference>
<keyword evidence="2" id="KW-0808">Transferase</keyword>
<gene>
    <name evidence="4" type="ORF">HCT14_07685</name>
</gene>
<dbReference type="CDD" id="cd04194">
    <property type="entry name" value="GT8_A4GalT_like"/>
    <property type="match status" value="1"/>
</dbReference>
<dbReference type="PANTHER" id="PTHR13778:SF47">
    <property type="entry name" value="LIPOPOLYSACCHARIDE 1,3-GALACTOSYLTRANSFERASE"/>
    <property type="match status" value="1"/>
</dbReference>
<dbReference type="SUPFAM" id="SSF53448">
    <property type="entry name" value="Nucleotide-diphospho-sugar transferases"/>
    <property type="match status" value="1"/>
</dbReference>
<evidence type="ECO:0000256" key="1">
    <source>
        <dbReference type="ARBA" id="ARBA00022676"/>
    </source>
</evidence>
<dbReference type="Pfam" id="PF01501">
    <property type="entry name" value="Glyco_transf_8"/>
    <property type="match status" value="1"/>
</dbReference>
<organism evidence="4 5">
    <name type="scientific">Entomospira entomophila</name>
    <dbReference type="NCBI Taxonomy" id="2719988"/>
    <lineage>
        <taxon>Bacteria</taxon>
        <taxon>Pseudomonadati</taxon>
        <taxon>Spirochaetota</taxon>
        <taxon>Spirochaetia</taxon>
        <taxon>Spirochaetales</taxon>
        <taxon>Spirochaetaceae</taxon>
        <taxon>Entomospira</taxon>
    </lineage>
</organism>
<sequence>MENESFAIAFAINNAYTKQLMIVLHSLMESKQEPTTYHFYVLHYGLNTENRLKLESVVAHYGSRDQLAFLEISQEDYQELQQFPEAYIAFWSVDAFFRIYLPKYLPQLDRILYLDADVLVTADLSHLGAFDLTGKAVAGVLEIAYTTHYSAMMKSIYRLALLRKGRELTREQKRRIFSLGVINSGVLFMNLDYWREHKLTQRALELIGEIGKRQSDLQFSQPNEMSFPGYAPDRLLPDQDIINYLCIVEYPEAIAYLPTSYNTRVIYCPWQYQSSGYPLNEDNLNLNQISWKETADALVTSDRVLFDQVQIIHFAGVRLWLESERYHPARQFFATYAQKVDLEVHQVSRDEQIACAEQRRQMFNPVYLGKRILKAILPYGLVKLIKRYSGREVQA</sequence>
<dbReference type="GO" id="GO:0016757">
    <property type="term" value="F:glycosyltransferase activity"/>
    <property type="evidence" value="ECO:0007669"/>
    <property type="project" value="UniProtKB-KW"/>
</dbReference>
<dbReference type="Gene3D" id="3.90.550.10">
    <property type="entry name" value="Spore Coat Polysaccharide Biosynthesis Protein SpsA, Chain A"/>
    <property type="match status" value="1"/>
</dbReference>
<dbReference type="InterPro" id="IPR050748">
    <property type="entry name" value="Glycosyltrans_8_dom-fam"/>
</dbReference>
<evidence type="ECO:0000256" key="2">
    <source>
        <dbReference type="ARBA" id="ARBA00022679"/>
    </source>
</evidence>
<comment type="caution">
    <text evidence="4">The sequence shown here is derived from an EMBL/GenBank/DDBJ whole genome shotgun (WGS) entry which is preliminary data.</text>
</comment>
<dbReference type="AlphaFoldDB" id="A0A968KX13"/>
<reference evidence="4 5" key="1">
    <citation type="submission" date="2020-03" db="EMBL/GenBank/DDBJ databases">
        <title>Spirochaetal bacteria isolated from arthropods constitute a novel genus Entomospira genus novum within the order Spirochaetales.</title>
        <authorList>
            <person name="Grana-Miraglia L."/>
            <person name="Sikutova S."/>
            <person name="Fingerle V."/>
            <person name="Sing A."/>
            <person name="Castillo-Ramirez S."/>
            <person name="Margos G."/>
            <person name="Rudolf I."/>
        </authorList>
    </citation>
    <scope>NUCLEOTIDE SEQUENCE [LARGE SCALE GENOMIC DNA]</scope>
    <source>
        <strain evidence="4 5">BR193</strain>
    </source>
</reference>
<keyword evidence="3" id="KW-0479">Metal-binding</keyword>